<evidence type="ECO:0000256" key="2">
    <source>
        <dbReference type="ARBA" id="ARBA00023180"/>
    </source>
</evidence>
<keyword evidence="2" id="KW-0325">Glycoprotein</keyword>
<accession>A0A4P9ZT33</accession>
<keyword evidence="1" id="KW-0378">Hydrolase</keyword>
<dbReference type="SUPFAM" id="SSF56300">
    <property type="entry name" value="Metallo-dependent phosphatases"/>
    <property type="match status" value="1"/>
</dbReference>
<sequence length="506" mass="57169">MEKAHYPLLPGAVPHSYSAPRHPSQLGTRTRFALAGFLAGALVFGGLWRAGLTDLSVGYLNSATVSDPAGAPLKGSFLHISDIHVDANYVQGATLDSYCHRFPKRKGDPENEDLYVAGRFGAPVSSCDSPIRLVDITFNWINRTVAHGLDFVVYTGDRALGSAQVPVIHVVGNNDVEPHNLLTPGPNPMLRGLYEAWQEYIPADQKDLYLEMGYYTRPIAPGHLRAVALNTQWFHTSNDVIGACRKPKHPGSRQLVWLREILAEATANGEAVVIAGHVAPEFDDYYNSCYKRYTHLMNEFRDTIRGQFFGHNNKDHFYFLSSDAKSRRENIKALPPPDVSVLPAAPEPIAVRGSVQIMKRVPSMIRELMQHFKKVWDDRDKVDYTVVNISPSVIPTFNPTLRVYRYQYPSFVSPFRLPIGTLLDYDQFWLNLTEANDEFRQSGDVLYQPEYELLYSARQQYSMPDLTTQSYLDLAHRMTQNKTLRQQFAEYLCVMAGLQEDSYVSI</sequence>
<dbReference type="GO" id="GO:0005615">
    <property type="term" value="C:extracellular space"/>
    <property type="evidence" value="ECO:0007669"/>
    <property type="project" value="TreeGrafter"/>
</dbReference>
<dbReference type="STRING" id="215637.A0A4P9ZT33"/>
<dbReference type="Proteomes" id="UP000268162">
    <property type="component" value="Unassembled WGS sequence"/>
</dbReference>
<dbReference type="EMBL" id="ML002621">
    <property type="protein sequence ID" value="RKP36627.1"/>
    <property type="molecule type" value="Genomic_DNA"/>
</dbReference>
<evidence type="ECO:0000313" key="3">
    <source>
        <dbReference type="EMBL" id="RKP36627.1"/>
    </source>
</evidence>
<dbReference type="GO" id="GO:0006798">
    <property type="term" value="P:polyphosphate catabolic process"/>
    <property type="evidence" value="ECO:0007669"/>
    <property type="project" value="TreeGrafter"/>
</dbReference>
<dbReference type="GO" id="GO:0004309">
    <property type="term" value="F:exopolyphosphatase activity"/>
    <property type="evidence" value="ECO:0007669"/>
    <property type="project" value="TreeGrafter"/>
</dbReference>
<name>A0A4P9ZT33_9FUNG</name>
<evidence type="ECO:0000313" key="4">
    <source>
        <dbReference type="Proteomes" id="UP000268162"/>
    </source>
</evidence>
<dbReference type="GO" id="GO:0000298">
    <property type="term" value="F:endopolyphosphatase activity"/>
    <property type="evidence" value="ECO:0007669"/>
    <property type="project" value="TreeGrafter"/>
</dbReference>
<reference evidence="4" key="1">
    <citation type="journal article" date="2018" name="Nat. Microbiol.">
        <title>Leveraging single-cell genomics to expand the fungal tree of life.</title>
        <authorList>
            <person name="Ahrendt S.R."/>
            <person name="Quandt C.A."/>
            <person name="Ciobanu D."/>
            <person name="Clum A."/>
            <person name="Salamov A."/>
            <person name="Andreopoulos B."/>
            <person name="Cheng J.F."/>
            <person name="Woyke T."/>
            <person name="Pelin A."/>
            <person name="Henrissat B."/>
            <person name="Reynolds N.K."/>
            <person name="Benny G.L."/>
            <person name="Smith M.E."/>
            <person name="James T.Y."/>
            <person name="Grigoriev I.V."/>
        </authorList>
    </citation>
    <scope>NUCLEOTIDE SEQUENCE [LARGE SCALE GENOMIC DNA]</scope>
    <source>
        <strain evidence="4">RSA 468</strain>
    </source>
</reference>
<dbReference type="Gene3D" id="3.60.21.10">
    <property type="match status" value="1"/>
</dbReference>
<dbReference type="PANTHER" id="PTHR10340:SF55">
    <property type="entry name" value="ENDOPOLYPHOSPHATASE"/>
    <property type="match status" value="1"/>
</dbReference>
<gene>
    <name evidence="3" type="ORF">BJ085DRAFT_21014</name>
</gene>
<dbReference type="InterPro" id="IPR029052">
    <property type="entry name" value="Metallo-depent_PP-like"/>
</dbReference>
<protein>
    <submittedName>
        <fullName evidence="3">Metallo-dependent phosphatase-like protein</fullName>
    </submittedName>
</protein>
<dbReference type="GO" id="GO:0008081">
    <property type="term" value="F:phosphoric diester hydrolase activity"/>
    <property type="evidence" value="ECO:0007669"/>
    <property type="project" value="TreeGrafter"/>
</dbReference>
<organism evidence="3 4">
    <name type="scientific">Dimargaris cristalligena</name>
    <dbReference type="NCBI Taxonomy" id="215637"/>
    <lineage>
        <taxon>Eukaryota</taxon>
        <taxon>Fungi</taxon>
        <taxon>Fungi incertae sedis</taxon>
        <taxon>Zoopagomycota</taxon>
        <taxon>Kickxellomycotina</taxon>
        <taxon>Dimargaritomycetes</taxon>
        <taxon>Dimargaritales</taxon>
        <taxon>Dimargaritaceae</taxon>
        <taxon>Dimargaris</taxon>
    </lineage>
</organism>
<keyword evidence="4" id="KW-1185">Reference proteome</keyword>
<dbReference type="AlphaFoldDB" id="A0A4P9ZT33"/>
<dbReference type="PANTHER" id="PTHR10340">
    <property type="entry name" value="SPHINGOMYELIN PHOSPHODIESTERASE"/>
    <property type="match status" value="1"/>
</dbReference>
<dbReference type="GO" id="GO:0000324">
    <property type="term" value="C:fungal-type vacuole"/>
    <property type="evidence" value="ECO:0007669"/>
    <property type="project" value="TreeGrafter"/>
</dbReference>
<proteinExistence type="predicted"/>
<evidence type="ECO:0000256" key="1">
    <source>
        <dbReference type="ARBA" id="ARBA00022801"/>
    </source>
</evidence>